<dbReference type="PROSITE" id="PS51257">
    <property type="entry name" value="PROKAR_LIPOPROTEIN"/>
    <property type="match status" value="1"/>
</dbReference>
<dbReference type="Proteomes" id="UP000199564">
    <property type="component" value="Unassembled WGS sequence"/>
</dbReference>
<dbReference type="SUPFAM" id="SSF110296">
    <property type="entry name" value="Oligoxyloglucan reducing end-specific cellobiohydrolase"/>
    <property type="match status" value="1"/>
</dbReference>
<evidence type="ECO:0000313" key="2">
    <source>
        <dbReference type="Proteomes" id="UP000199564"/>
    </source>
</evidence>
<dbReference type="STRING" id="226506.SAMN04488519_101270"/>
<reference evidence="2" key="1">
    <citation type="submission" date="2016-10" db="EMBL/GenBank/DDBJ databases">
        <authorList>
            <person name="Varghese N."/>
            <person name="Submissions S."/>
        </authorList>
    </citation>
    <scope>NUCLEOTIDE SEQUENCE [LARGE SCALE GENOMIC DNA]</scope>
    <source>
        <strain evidence="2">DSM 15282</strain>
    </source>
</reference>
<dbReference type="Gene3D" id="2.130.10.10">
    <property type="entry name" value="YVTN repeat-like/Quinoprotein amine dehydrogenase"/>
    <property type="match status" value="1"/>
</dbReference>
<protein>
    <recommendedName>
        <fullName evidence="3">Photosynthesis system II assembly factor Ycf48/Hcf136-like domain-containing protein</fullName>
    </recommendedName>
</protein>
<accession>A0A1I5AT91</accession>
<dbReference type="InterPro" id="IPR015943">
    <property type="entry name" value="WD40/YVTN_repeat-like_dom_sf"/>
</dbReference>
<dbReference type="RefSeq" id="WP_091649226.1">
    <property type="nucleotide sequence ID" value="NZ_FOVW01000001.1"/>
</dbReference>
<organism evidence="1 2">
    <name type="scientific">Algoriphagus ornithinivorans</name>
    <dbReference type="NCBI Taxonomy" id="226506"/>
    <lineage>
        <taxon>Bacteria</taxon>
        <taxon>Pseudomonadati</taxon>
        <taxon>Bacteroidota</taxon>
        <taxon>Cytophagia</taxon>
        <taxon>Cytophagales</taxon>
        <taxon>Cyclobacteriaceae</taxon>
        <taxon>Algoriphagus</taxon>
    </lineage>
</organism>
<proteinExistence type="predicted"/>
<evidence type="ECO:0000313" key="1">
    <source>
        <dbReference type="EMBL" id="SFN65651.1"/>
    </source>
</evidence>
<evidence type="ECO:0008006" key="3">
    <source>
        <dbReference type="Google" id="ProtNLM"/>
    </source>
</evidence>
<name>A0A1I5AT91_9BACT</name>
<dbReference type="AlphaFoldDB" id="A0A1I5AT91"/>
<dbReference type="EMBL" id="FOVW01000001">
    <property type="protein sequence ID" value="SFN65651.1"/>
    <property type="molecule type" value="Genomic_DNA"/>
</dbReference>
<gene>
    <name evidence="1" type="ORF">SAMN04488519_101270</name>
</gene>
<sequence>MKRQYINFTLVLVVLISCKKDEETEPIGLPLVSWEVKEVDVNYSGPYSDYLFLNEKNFFFLSNSLLKSTDGGRNFSQLTGNLTSVNRRELAVLDENHIWVALDSLDEVNREVVTNFLRSTDSGENWEKWTVRNIRLDEISFISPTKGFAFGVQFIPGQNEGINQLFETKDSGKTWLNVEEVELKTNLSKIVWENSNTGYLVDLSAPIYITEDAGETWGFLGRIAEPTDVFNYAINENQFFVFRNNETLRLDRLTGKIQKVADHPLQIISHRGDDLLGVLLFDACMIVSPCTRRWVTSNDSGRTWSKKIIAPYEIGYNFSSQQLGPGKAVFLTPSFTSPLIFVTKR</sequence>
<keyword evidence="2" id="KW-1185">Reference proteome</keyword>